<dbReference type="GeneID" id="31251670"/>
<name>A0A1S0UKI9_LOALO</name>
<dbReference type="EMBL" id="JH712144">
    <property type="protein sequence ID" value="EJD75377.1"/>
    <property type="molecule type" value="Genomic_DNA"/>
</dbReference>
<proteinExistence type="predicted"/>
<dbReference type="RefSeq" id="XP_020306246.1">
    <property type="nucleotide sequence ID" value="XM_020450129.1"/>
</dbReference>
<dbReference type="OrthoDB" id="5787496at2759"/>
<organism evidence="1">
    <name type="scientific">Loa loa</name>
    <name type="common">Eye worm</name>
    <name type="synonym">Filaria loa</name>
    <dbReference type="NCBI Taxonomy" id="7209"/>
    <lineage>
        <taxon>Eukaryota</taxon>
        <taxon>Metazoa</taxon>
        <taxon>Ecdysozoa</taxon>
        <taxon>Nematoda</taxon>
        <taxon>Chromadorea</taxon>
        <taxon>Rhabditida</taxon>
        <taxon>Spirurina</taxon>
        <taxon>Spiruromorpha</taxon>
        <taxon>Filarioidea</taxon>
        <taxon>Onchocercidae</taxon>
        <taxon>Loa</taxon>
    </lineage>
</organism>
<sequence length="83" mass="9708">MVLLSTALIVTFALLTMLIIVCLCWEKCFLHKIIRRKPTLDYIARPEETEHLNGLSLPNEYSSERHTYEVNTDIIYRPNKDSL</sequence>
<dbReference type="AlphaFoldDB" id="A0A1S0UKI9"/>
<gene>
    <name evidence="1" type="ORF">LOAG_17469</name>
</gene>
<evidence type="ECO:0000313" key="1">
    <source>
        <dbReference type="EMBL" id="EJD75377.1"/>
    </source>
</evidence>
<protein>
    <submittedName>
        <fullName evidence="1">Uncharacterized protein</fullName>
    </submittedName>
</protein>
<dbReference type="InParanoid" id="A0A1S0UKI9"/>
<dbReference type="KEGG" id="loa:LOAG_17469"/>
<dbReference type="CTD" id="31251670"/>
<accession>A0A1S0UKI9</accession>
<reference evidence="1" key="1">
    <citation type="submission" date="2012-04" db="EMBL/GenBank/DDBJ databases">
        <title>The Genome Sequence of Loa loa.</title>
        <authorList>
            <consortium name="The Broad Institute Genome Sequencing Platform"/>
            <consortium name="Broad Institute Genome Sequencing Center for Infectious Disease"/>
            <person name="Nutman T.B."/>
            <person name="Fink D.L."/>
            <person name="Russ C."/>
            <person name="Young S."/>
            <person name="Zeng Q."/>
            <person name="Gargeya S."/>
            <person name="Alvarado L."/>
            <person name="Berlin A."/>
            <person name="Chapman S.B."/>
            <person name="Chen Z."/>
            <person name="Freedman E."/>
            <person name="Gellesch M."/>
            <person name="Goldberg J."/>
            <person name="Griggs A."/>
            <person name="Gujja S."/>
            <person name="Heilman E.R."/>
            <person name="Heiman D."/>
            <person name="Howarth C."/>
            <person name="Mehta T."/>
            <person name="Neiman D."/>
            <person name="Pearson M."/>
            <person name="Roberts A."/>
            <person name="Saif S."/>
            <person name="Shea T."/>
            <person name="Shenoy N."/>
            <person name="Sisk P."/>
            <person name="Stolte C."/>
            <person name="Sykes S."/>
            <person name="White J."/>
            <person name="Yandava C."/>
            <person name="Haas B."/>
            <person name="Henn M.R."/>
            <person name="Nusbaum C."/>
            <person name="Birren B."/>
        </authorList>
    </citation>
    <scope>NUCLEOTIDE SEQUENCE [LARGE SCALE GENOMIC DNA]</scope>
</reference>